<evidence type="ECO:0000313" key="2">
    <source>
        <dbReference type="EMBL" id="CAB9507679.1"/>
    </source>
</evidence>
<dbReference type="Proteomes" id="UP001153069">
    <property type="component" value="Unassembled WGS sequence"/>
</dbReference>
<dbReference type="AlphaFoldDB" id="A0A9N8DXA8"/>
<evidence type="ECO:0000313" key="3">
    <source>
        <dbReference type="Proteomes" id="UP001153069"/>
    </source>
</evidence>
<comment type="caution">
    <text evidence="2">The sequence shown here is derived from an EMBL/GenBank/DDBJ whole genome shotgun (WGS) entry which is preliminary data.</text>
</comment>
<dbReference type="EMBL" id="CAICTM010000315">
    <property type="protein sequence ID" value="CAB9507679.1"/>
    <property type="molecule type" value="Genomic_DNA"/>
</dbReference>
<feature type="compositionally biased region" description="Low complexity" evidence="1">
    <location>
        <begin position="56"/>
        <end position="71"/>
    </location>
</feature>
<organism evidence="2 3">
    <name type="scientific">Seminavis robusta</name>
    <dbReference type="NCBI Taxonomy" id="568900"/>
    <lineage>
        <taxon>Eukaryota</taxon>
        <taxon>Sar</taxon>
        <taxon>Stramenopiles</taxon>
        <taxon>Ochrophyta</taxon>
        <taxon>Bacillariophyta</taxon>
        <taxon>Bacillariophyceae</taxon>
        <taxon>Bacillariophycidae</taxon>
        <taxon>Naviculales</taxon>
        <taxon>Naviculaceae</taxon>
        <taxon>Seminavis</taxon>
    </lineage>
</organism>
<protein>
    <submittedName>
        <fullName evidence="2">Uncharacterized protein</fullName>
    </submittedName>
</protein>
<proteinExistence type="predicted"/>
<name>A0A9N8DXA8_9STRA</name>
<feature type="region of interest" description="Disordered" evidence="1">
    <location>
        <begin position="54"/>
        <end position="98"/>
    </location>
</feature>
<accession>A0A9N8DXA8</accession>
<sequence length="164" mass="17813">MTDSSSESCTTNDVLFQITGIDRLRLVECKGDYSDDDSCEGSYANDSALITKRRQSSLLRRGSTATTSRRGSQSERPSFTANMLDDLQSELSSDDSDEYELSYQFNDSDCDLGTSNSKILGASQRRLSKGLAGGDNNKTNMLPAKRSSEKPISAARNNNKAVAA</sequence>
<feature type="compositionally biased region" description="Polar residues" evidence="1">
    <location>
        <begin position="155"/>
        <end position="164"/>
    </location>
</feature>
<reference evidence="2" key="1">
    <citation type="submission" date="2020-06" db="EMBL/GenBank/DDBJ databases">
        <authorList>
            <consortium name="Plant Systems Biology data submission"/>
        </authorList>
    </citation>
    <scope>NUCLEOTIDE SEQUENCE</scope>
    <source>
        <strain evidence="2">D6</strain>
    </source>
</reference>
<feature type="region of interest" description="Disordered" evidence="1">
    <location>
        <begin position="126"/>
        <end position="164"/>
    </location>
</feature>
<keyword evidence="3" id="KW-1185">Reference proteome</keyword>
<evidence type="ECO:0000256" key="1">
    <source>
        <dbReference type="SAM" id="MobiDB-lite"/>
    </source>
</evidence>
<gene>
    <name evidence="2" type="ORF">SEMRO_316_G115500.1</name>
</gene>